<evidence type="ECO:0000256" key="1">
    <source>
        <dbReference type="SAM" id="Phobius"/>
    </source>
</evidence>
<feature type="transmembrane region" description="Helical" evidence="1">
    <location>
        <begin position="20"/>
        <end position="42"/>
    </location>
</feature>
<keyword evidence="1" id="KW-0812">Transmembrane</keyword>
<keyword evidence="3" id="KW-1185">Reference proteome</keyword>
<protein>
    <submittedName>
        <fullName evidence="2">Uncharacterized protein</fullName>
    </submittedName>
</protein>
<organism evidence="2 3">
    <name type="scientific">Vagococcus fluvialis bH819</name>
    <dbReference type="NCBI Taxonomy" id="1255619"/>
    <lineage>
        <taxon>Bacteria</taxon>
        <taxon>Bacillati</taxon>
        <taxon>Bacillota</taxon>
        <taxon>Bacilli</taxon>
        <taxon>Lactobacillales</taxon>
        <taxon>Enterococcaceae</taxon>
        <taxon>Vagococcus</taxon>
    </lineage>
</organism>
<proteinExistence type="predicted"/>
<evidence type="ECO:0000313" key="2">
    <source>
        <dbReference type="EMBL" id="SLM86252.1"/>
    </source>
</evidence>
<name>A0A1X6WPU0_9ENTE</name>
<dbReference type="Proteomes" id="UP000195918">
    <property type="component" value="Unassembled WGS sequence"/>
</dbReference>
<evidence type="ECO:0000313" key="3">
    <source>
        <dbReference type="Proteomes" id="UP000195918"/>
    </source>
</evidence>
<keyword evidence="1" id="KW-1133">Transmembrane helix</keyword>
<accession>A0A1X6WPU0</accession>
<gene>
    <name evidence="2" type="ORF">FM121_09190</name>
</gene>
<reference evidence="3" key="1">
    <citation type="submission" date="2017-02" db="EMBL/GenBank/DDBJ databases">
        <authorList>
            <person name="Dridi B."/>
        </authorList>
    </citation>
    <scope>NUCLEOTIDE SEQUENCE [LARGE SCALE GENOMIC DNA]</scope>
    <source>
        <strain evidence="3">bH819</strain>
    </source>
</reference>
<keyword evidence="1" id="KW-0472">Membrane</keyword>
<dbReference type="EMBL" id="FWFD01000013">
    <property type="protein sequence ID" value="SLM86252.1"/>
    <property type="molecule type" value="Genomic_DNA"/>
</dbReference>
<dbReference type="AlphaFoldDB" id="A0A1X6WPU0"/>
<sequence>MIIPEKRVIIVPRVTINQLFLELVFGKVLCVVVGNISLLFGISSSSELITTRDSLVV</sequence>